<feature type="signal peptide" evidence="2">
    <location>
        <begin position="1"/>
        <end position="19"/>
    </location>
</feature>
<dbReference type="EMBL" id="JAMXLX010000010">
    <property type="protein sequence ID" value="MCO5959570.1"/>
    <property type="molecule type" value="Genomic_DNA"/>
</dbReference>
<gene>
    <name evidence="3" type="ORF">NBH21_22610</name>
</gene>
<reference evidence="3" key="1">
    <citation type="submission" date="2022-06" db="EMBL/GenBank/DDBJ databases">
        <authorList>
            <person name="Sun Q."/>
        </authorList>
    </citation>
    <scope>NUCLEOTIDE SEQUENCE</scope>
    <source>
        <strain evidence="3">S101</strain>
    </source>
</reference>
<evidence type="ECO:0000313" key="4">
    <source>
        <dbReference type="Proteomes" id="UP001155380"/>
    </source>
</evidence>
<dbReference type="Proteomes" id="UP001155380">
    <property type="component" value="Unassembled WGS sequence"/>
</dbReference>
<feature type="region of interest" description="Disordered" evidence="1">
    <location>
        <begin position="37"/>
        <end position="113"/>
    </location>
</feature>
<comment type="caution">
    <text evidence="3">The sequence shown here is derived from an EMBL/GenBank/DDBJ whole genome shotgun (WGS) entry which is preliminary data.</text>
</comment>
<protein>
    <recommendedName>
        <fullName evidence="5">Secreted protein</fullName>
    </recommendedName>
</protein>
<evidence type="ECO:0000256" key="2">
    <source>
        <dbReference type="SAM" id="SignalP"/>
    </source>
</evidence>
<sequence length="113" mass="12119">MKEHRRLLLATLISGTVLAAFDAFAVPLPFFSSAVPGEAASRSMIHPVDTDDDDVWLTGQQRHGDDGEDGEDDDDDDNERNGRSQPSPLPAGPTTPPNNGLILRGSTPKVQVN</sequence>
<feature type="compositionally biased region" description="Acidic residues" evidence="1">
    <location>
        <begin position="66"/>
        <end position="78"/>
    </location>
</feature>
<dbReference type="RefSeq" id="WP_250913056.1">
    <property type="nucleotide sequence ID" value="NZ_JAMXLX010000010.1"/>
</dbReference>
<keyword evidence="2" id="KW-0732">Signal</keyword>
<evidence type="ECO:0008006" key="5">
    <source>
        <dbReference type="Google" id="ProtNLM"/>
    </source>
</evidence>
<dbReference type="AlphaFoldDB" id="A0AAJ1F750"/>
<proteinExistence type="predicted"/>
<organism evidence="3 4">
    <name type="scientific">Ciceribacter sichuanensis</name>
    <dbReference type="NCBI Taxonomy" id="2949647"/>
    <lineage>
        <taxon>Bacteria</taxon>
        <taxon>Pseudomonadati</taxon>
        <taxon>Pseudomonadota</taxon>
        <taxon>Alphaproteobacteria</taxon>
        <taxon>Hyphomicrobiales</taxon>
        <taxon>Rhizobiaceae</taxon>
        <taxon>Ciceribacter</taxon>
    </lineage>
</organism>
<feature type="compositionally biased region" description="Pro residues" evidence="1">
    <location>
        <begin position="87"/>
        <end position="96"/>
    </location>
</feature>
<evidence type="ECO:0000256" key="1">
    <source>
        <dbReference type="SAM" id="MobiDB-lite"/>
    </source>
</evidence>
<name>A0AAJ1F750_9HYPH</name>
<evidence type="ECO:0000313" key="3">
    <source>
        <dbReference type="EMBL" id="MCO5959570.1"/>
    </source>
</evidence>
<accession>A0AAJ1F750</accession>
<feature type="chain" id="PRO_5042502661" description="Secreted protein" evidence="2">
    <location>
        <begin position="20"/>
        <end position="113"/>
    </location>
</feature>